<evidence type="ECO:0000313" key="5">
    <source>
        <dbReference type="EMBL" id="ADC35974.1"/>
    </source>
</evidence>
<feature type="domain" description="UmuC" evidence="4">
    <location>
        <begin position="28"/>
        <end position="108"/>
    </location>
</feature>
<sequence length="438" mass="47365">MRRLHLFVPHLPLGLARARRSEPFPPGPLVLGGRPWDPGPVIDASPDARALGVRRGLPLASAHRLVPEATFLEPDLEADQAAAEAVFEALGRSSPSLAGTTDPMDAAFGQFELGIDGLGPLWGPEPALIERVSSAVRGAFPGGPPTPGGPPAPGRDAPAAPTPDPLAPRVGIAGTHFAATIAAVHARPGAPVIVPPGDEAAFLAEVPSTLLTTDPDVRARLIRFGLRRIGAVAELPRSALIARFGEEGARLHARARGEETEPFRARQAHERLALALPIEPPVEDLEPLRFVLHRLVAALAAQVTGRGLAADRALLNVELDLAFAPRDHPLGGAIARGPLDVAGGRARWRAGRWWALMTRLLREHPRIDVELDADGRLTAIRWNGRREAVEVCNRWRVEEAWWREPIARDYAKVVGEHWLALVYLDRIAGTWHLERLYD</sequence>
<dbReference type="SUPFAM" id="SSF56672">
    <property type="entry name" value="DNA/RNA polymerases"/>
    <property type="match status" value="1"/>
</dbReference>
<dbReference type="InterPro" id="IPR001126">
    <property type="entry name" value="UmuC"/>
</dbReference>
<dbReference type="PANTHER" id="PTHR35369">
    <property type="entry name" value="BLR3025 PROTEIN-RELATED"/>
    <property type="match status" value="1"/>
</dbReference>
<dbReference type="AlphaFoldDB" id="E3T6N0"/>
<dbReference type="PROSITE" id="PS50173">
    <property type="entry name" value="UMUC"/>
    <property type="match status" value="1"/>
</dbReference>
<keyword evidence="2" id="KW-0227">DNA damage</keyword>
<dbReference type="InterPro" id="IPR043128">
    <property type="entry name" value="Rev_trsase/Diguanyl_cyclase"/>
</dbReference>
<reference evidence="5" key="1">
    <citation type="submission" date="2009-12" db="EMBL/GenBank/DDBJ databases">
        <authorList>
            <person name="Kielak A."/>
            <person name="van Veen J.A."/>
            <person name="Kowalchuk G.A."/>
        </authorList>
    </citation>
    <scope>NUCLEOTIDE SEQUENCE</scope>
</reference>
<evidence type="ECO:0000259" key="4">
    <source>
        <dbReference type="PROSITE" id="PS50173"/>
    </source>
</evidence>
<dbReference type="InterPro" id="IPR050356">
    <property type="entry name" value="SulA_CellDiv_inhibitor"/>
</dbReference>
<dbReference type="Gene3D" id="3.40.1170.60">
    <property type="match status" value="1"/>
</dbReference>
<comment type="similarity">
    <text evidence="1">Belongs to the DNA polymerase type-Y family.</text>
</comment>
<dbReference type="PANTHER" id="PTHR35369:SF2">
    <property type="entry name" value="BLR3025 PROTEIN"/>
    <property type="match status" value="1"/>
</dbReference>
<evidence type="ECO:0000256" key="2">
    <source>
        <dbReference type="ARBA" id="ARBA00022763"/>
    </source>
</evidence>
<name>E3T6N0_9BACT</name>
<dbReference type="InterPro" id="IPR043502">
    <property type="entry name" value="DNA/RNA_pol_sf"/>
</dbReference>
<proteinExistence type="inferred from homology"/>
<dbReference type="GO" id="GO:0006281">
    <property type="term" value="P:DNA repair"/>
    <property type="evidence" value="ECO:0007669"/>
    <property type="project" value="InterPro"/>
</dbReference>
<feature type="compositionally biased region" description="Pro residues" evidence="3">
    <location>
        <begin position="142"/>
        <end position="153"/>
    </location>
</feature>
<dbReference type="EMBL" id="GU260707">
    <property type="protein sequence ID" value="ADC35974.1"/>
    <property type="molecule type" value="Genomic_DNA"/>
</dbReference>
<dbReference type="Pfam" id="PF00817">
    <property type="entry name" value="IMS"/>
    <property type="match status" value="1"/>
</dbReference>
<evidence type="ECO:0000256" key="1">
    <source>
        <dbReference type="ARBA" id="ARBA00010945"/>
    </source>
</evidence>
<dbReference type="CDD" id="cd03468">
    <property type="entry name" value="PolY_like"/>
    <property type="match status" value="1"/>
</dbReference>
<reference evidence="5" key="2">
    <citation type="journal article" date="2010" name="Appl. Environ. Microbiol.">
        <title>Comparative analysis of acidobacterial genomic fragments from terrestrial and aquatic metagenomic libraries, with emphasis on acidobacteria subdivision 6.</title>
        <authorList>
            <person name="Kielak A.M."/>
            <person name="van Veen J.A."/>
            <person name="Kowalchuk G.A."/>
        </authorList>
    </citation>
    <scope>NUCLEOTIDE SEQUENCE</scope>
</reference>
<accession>E3T6N0</accession>
<organism evidence="5">
    <name type="scientific">uncultured bacterium 148</name>
    <dbReference type="NCBI Taxonomy" id="698380"/>
    <lineage>
        <taxon>Bacteria</taxon>
        <taxon>environmental samples</taxon>
    </lineage>
</organism>
<protein>
    <recommendedName>
        <fullName evidence="4">UmuC domain-containing protein</fullName>
    </recommendedName>
</protein>
<feature type="region of interest" description="Disordered" evidence="3">
    <location>
        <begin position="137"/>
        <end position="168"/>
    </location>
</feature>
<evidence type="ECO:0000256" key="3">
    <source>
        <dbReference type="SAM" id="MobiDB-lite"/>
    </source>
</evidence>
<dbReference type="Gene3D" id="3.30.70.270">
    <property type="match status" value="1"/>
</dbReference>